<keyword evidence="7 8" id="KW-0472">Membrane</keyword>
<protein>
    <submittedName>
        <fullName evidence="10">Glycosyltransferase</fullName>
    </submittedName>
</protein>
<organism evidence="10 11">
    <name type="scientific">Chryseolinea soli</name>
    <dbReference type="NCBI Taxonomy" id="2321403"/>
    <lineage>
        <taxon>Bacteria</taxon>
        <taxon>Pseudomonadati</taxon>
        <taxon>Bacteroidota</taxon>
        <taxon>Cytophagia</taxon>
        <taxon>Cytophagales</taxon>
        <taxon>Fulvivirgaceae</taxon>
        <taxon>Chryseolinea</taxon>
    </lineage>
</organism>
<sequence>MELSVVVTLYNEEENIQPLLKAINSALTHYKYEIILVDDGSTDRTVAEVKQHADHRVKLVILNNNYGQTAAMASGIATATGDYIVTMDGDLQNDPTDIPFMLEKLKAENWDIVAGNRKNRKDGALLRKIPSKIANRLIRNLTGVTIRDYGCTLKVFRKETAKHLGLYGELHRFIPILAVMEGGRIVDVDVKHHARQFGTSKYGLGRTFKVMSDLLLMVFFKKYFRRPIHFFGPLGIVCFMLGSAISLYLLVLKILGNDIWGRPILILGITLILAGIQFLTFGLIAELIMRVYYESQHKTTYTIREIFTKSEAFELETAH</sequence>
<dbReference type="GO" id="GO:0005886">
    <property type="term" value="C:plasma membrane"/>
    <property type="evidence" value="ECO:0007669"/>
    <property type="project" value="TreeGrafter"/>
</dbReference>
<dbReference type="GO" id="GO:0016757">
    <property type="term" value="F:glycosyltransferase activity"/>
    <property type="evidence" value="ECO:0007669"/>
    <property type="project" value="UniProtKB-KW"/>
</dbReference>
<evidence type="ECO:0000256" key="7">
    <source>
        <dbReference type="ARBA" id="ARBA00023136"/>
    </source>
</evidence>
<evidence type="ECO:0000313" key="10">
    <source>
        <dbReference type="EMBL" id="AYB29626.1"/>
    </source>
</evidence>
<evidence type="ECO:0000256" key="4">
    <source>
        <dbReference type="ARBA" id="ARBA00022692"/>
    </source>
</evidence>
<dbReference type="Proteomes" id="UP000266183">
    <property type="component" value="Chromosome"/>
</dbReference>
<keyword evidence="2" id="KW-0328">Glycosyltransferase</keyword>
<keyword evidence="5" id="KW-0448">Lipopolysaccharide biosynthesis</keyword>
<name>A0A385SGS6_9BACT</name>
<feature type="transmembrane region" description="Helical" evidence="8">
    <location>
        <begin position="230"/>
        <end position="252"/>
    </location>
</feature>
<evidence type="ECO:0000256" key="5">
    <source>
        <dbReference type="ARBA" id="ARBA00022985"/>
    </source>
</evidence>
<keyword evidence="6 8" id="KW-1133">Transmembrane helix</keyword>
<feature type="domain" description="Glycosyltransferase 2-like" evidence="9">
    <location>
        <begin position="4"/>
        <end position="164"/>
    </location>
</feature>
<dbReference type="Pfam" id="PF00535">
    <property type="entry name" value="Glycos_transf_2"/>
    <property type="match status" value="1"/>
</dbReference>
<dbReference type="InterPro" id="IPR029044">
    <property type="entry name" value="Nucleotide-diphossugar_trans"/>
</dbReference>
<keyword evidence="1" id="KW-1003">Cell membrane</keyword>
<dbReference type="Gene3D" id="3.90.550.10">
    <property type="entry name" value="Spore Coat Polysaccharide Biosynthesis Protein SpsA, Chain A"/>
    <property type="match status" value="1"/>
</dbReference>
<dbReference type="KEGG" id="chk:D4L85_03065"/>
<dbReference type="InterPro" id="IPR050256">
    <property type="entry name" value="Glycosyltransferase_2"/>
</dbReference>
<evidence type="ECO:0000256" key="8">
    <source>
        <dbReference type="SAM" id="Phobius"/>
    </source>
</evidence>
<keyword evidence="11" id="KW-1185">Reference proteome</keyword>
<evidence type="ECO:0000256" key="2">
    <source>
        <dbReference type="ARBA" id="ARBA00022676"/>
    </source>
</evidence>
<keyword evidence="4 8" id="KW-0812">Transmembrane</keyword>
<evidence type="ECO:0000313" key="11">
    <source>
        <dbReference type="Proteomes" id="UP000266183"/>
    </source>
</evidence>
<evidence type="ECO:0000256" key="1">
    <source>
        <dbReference type="ARBA" id="ARBA00022475"/>
    </source>
</evidence>
<dbReference type="CDD" id="cd04187">
    <property type="entry name" value="DPM1_like_bac"/>
    <property type="match status" value="1"/>
</dbReference>
<proteinExistence type="predicted"/>
<dbReference type="GO" id="GO:0009103">
    <property type="term" value="P:lipopolysaccharide biosynthetic process"/>
    <property type="evidence" value="ECO:0007669"/>
    <property type="project" value="UniProtKB-KW"/>
</dbReference>
<gene>
    <name evidence="10" type="ORF">D4L85_03065</name>
</gene>
<evidence type="ECO:0000256" key="3">
    <source>
        <dbReference type="ARBA" id="ARBA00022679"/>
    </source>
</evidence>
<dbReference type="RefSeq" id="WP_119752941.1">
    <property type="nucleotide sequence ID" value="NZ_CP032382.1"/>
</dbReference>
<dbReference type="EMBL" id="CP032382">
    <property type="protein sequence ID" value="AYB29626.1"/>
    <property type="molecule type" value="Genomic_DNA"/>
</dbReference>
<dbReference type="PANTHER" id="PTHR48090:SF3">
    <property type="entry name" value="UNDECAPRENYL-PHOSPHATE 4-DEOXY-4-FORMAMIDO-L-ARABINOSE TRANSFERASE"/>
    <property type="match status" value="1"/>
</dbReference>
<dbReference type="InterPro" id="IPR001173">
    <property type="entry name" value="Glyco_trans_2-like"/>
</dbReference>
<dbReference type="OrthoDB" id="9807778at2"/>
<evidence type="ECO:0000259" key="9">
    <source>
        <dbReference type="Pfam" id="PF00535"/>
    </source>
</evidence>
<dbReference type="PANTHER" id="PTHR48090">
    <property type="entry name" value="UNDECAPRENYL-PHOSPHATE 4-DEOXY-4-FORMAMIDO-L-ARABINOSE TRANSFERASE-RELATED"/>
    <property type="match status" value="1"/>
</dbReference>
<dbReference type="SUPFAM" id="SSF53448">
    <property type="entry name" value="Nucleotide-diphospho-sugar transferases"/>
    <property type="match status" value="1"/>
</dbReference>
<dbReference type="AlphaFoldDB" id="A0A385SGS6"/>
<feature type="transmembrane region" description="Helical" evidence="8">
    <location>
        <begin position="264"/>
        <end position="288"/>
    </location>
</feature>
<keyword evidence="3 10" id="KW-0808">Transferase</keyword>
<reference evidence="11" key="1">
    <citation type="submission" date="2018-09" db="EMBL/GenBank/DDBJ databases">
        <title>Chryseolinea sp. KIS68-18 isolated from soil.</title>
        <authorList>
            <person name="Weon H.-Y."/>
            <person name="Kwon S.-W."/>
            <person name="Lee S.A."/>
        </authorList>
    </citation>
    <scope>NUCLEOTIDE SEQUENCE [LARGE SCALE GENOMIC DNA]</scope>
    <source>
        <strain evidence="11">KIS68-18</strain>
    </source>
</reference>
<accession>A0A385SGS6</accession>
<evidence type="ECO:0000256" key="6">
    <source>
        <dbReference type="ARBA" id="ARBA00022989"/>
    </source>
</evidence>